<dbReference type="InterPro" id="IPR036396">
    <property type="entry name" value="Cyt_P450_sf"/>
</dbReference>
<keyword evidence="2" id="KW-0479">Metal-binding</keyword>
<organism evidence="3">
    <name type="scientific">Eucalyptus grandis</name>
    <name type="common">Flooded gum</name>
    <dbReference type="NCBI Taxonomy" id="71139"/>
    <lineage>
        <taxon>Eukaryota</taxon>
        <taxon>Viridiplantae</taxon>
        <taxon>Streptophyta</taxon>
        <taxon>Embryophyta</taxon>
        <taxon>Tracheophyta</taxon>
        <taxon>Spermatophyta</taxon>
        <taxon>Magnoliopsida</taxon>
        <taxon>eudicotyledons</taxon>
        <taxon>Gunneridae</taxon>
        <taxon>Pentapetalae</taxon>
        <taxon>rosids</taxon>
        <taxon>malvids</taxon>
        <taxon>Myrtales</taxon>
        <taxon>Myrtaceae</taxon>
        <taxon>Myrtoideae</taxon>
        <taxon>Eucalypteae</taxon>
        <taxon>Eucalyptus</taxon>
    </lineage>
</organism>
<dbReference type="Gramene" id="KCW84350">
    <property type="protein sequence ID" value="KCW84350"/>
    <property type="gene ID" value="EUGRSUZ_B01201"/>
</dbReference>
<dbReference type="InterPro" id="IPR002401">
    <property type="entry name" value="Cyt_P450_E_grp-I"/>
</dbReference>
<dbReference type="Pfam" id="PF00067">
    <property type="entry name" value="p450"/>
    <property type="match status" value="1"/>
</dbReference>
<sequence>MLGRWRKNCIRRGKWGRFREENRRWWIIQGKLASLPSVAGFNPSTAGGLPVGFEMRTTINGRYELCMSRESFRELGIEMFFAGSKTTSSTIEWAMAELLRQPESMKKAKDEIARETRFMGFDIPKDTQVLVNAWGIGRDPDAKEDALAFKPERFLGSNTDFKGQNIELIPFRSGRRMCVGLSLAHRVLHLGLATLLYHFN</sequence>
<evidence type="ECO:0000256" key="1">
    <source>
        <dbReference type="ARBA" id="ARBA00010617"/>
    </source>
</evidence>
<evidence type="ECO:0000313" key="3">
    <source>
        <dbReference type="EMBL" id="KCW84350.1"/>
    </source>
</evidence>
<proteinExistence type="inferred from homology"/>
<dbReference type="EMBL" id="KK198754">
    <property type="protein sequence ID" value="KCW84350.1"/>
    <property type="molecule type" value="Genomic_DNA"/>
</dbReference>
<dbReference type="GO" id="GO:0004497">
    <property type="term" value="F:monooxygenase activity"/>
    <property type="evidence" value="ECO:0007669"/>
    <property type="project" value="InterPro"/>
</dbReference>
<dbReference type="PRINTS" id="PR00385">
    <property type="entry name" value="P450"/>
</dbReference>
<keyword evidence="2" id="KW-0408">Iron</keyword>
<dbReference type="SUPFAM" id="SSF48264">
    <property type="entry name" value="Cytochrome P450"/>
    <property type="match status" value="1"/>
</dbReference>
<keyword evidence="2" id="KW-0349">Heme</keyword>
<dbReference type="PANTHER" id="PTHR47950:SF15">
    <property type="entry name" value="CYTOCHROME P450"/>
    <property type="match status" value="1"/>
</dbReference>
<dbReference type="InParanoid" id="A0A059D2B7"/>
<dbReference type="Gene3D" id="1.10.630.10">
    <property type="entry name" value="Cytochrome P450"/>
    <property type="match status" value="2"/>
</dbReference>
<accession>A0A059D2B7</accession>
<reference evidence="3" key="1">
    <citation type="submission" date="2013-07" db="EMBL/GenBank/DDBJ databases">
        <title>The genome of Eucalyptus grandis.</title>
        <authorList>
            <person name="Schmutz J."/>
            <person name="Hayes R."/>
            <person name="Myburg A."/>
            <person name="Tuskan G."/>
            <person name="Grattapaglia D."/>
            <person name="Rokhsar D.S."/>
        </authorList>
    </citation>
    <scope>NUCLEOTIDE SEQUENCE</scope>
    <source>
        <tissue evidence="3">Leaf extractions</tissue>
    </source>
</reference>
<dbReference type="GO" id="GO:0016491">
    <property type="term" value="F:oxidoreductase activity"/>
    <property type="evidence" value="ECO:0000318"/>
    <property type="project" value="GO_Central"/>
</dbReference>
<feature type="binding site" description="axial binding residue" evidence="2">
    <location>
        <position position="178"/>
    </location>
    <ligand>
        <name>heme</name>
        <dbReference type="ChEBI" id="CHEBI:30413"/>
    </ligand>
    <ligandPart>
        <name>Fe</name>
        <dbReference type="ChEBI" id="CHEBI:18248"/>
    </ligandPart>
</feature>
<dbReference type="InterPro" id="IPR001128">
    <property type="entry name" value="Cyt_P450"/>
</dbReference>
<dbReference type="PANTHER" id="PTHR47950">
    <property type="entry name" value="CYTOCHROME P450, FAMILY 76, SUBFAMILY C, POLYPEPTIDE 5-RELATED"/>
    <property type="match status" value="1"/>
</dbReference>
<dbReference type="GO" id="GO:0016705">
    <property type="term" value="F:oxidoreductase activity, acting on paired donors, with incorporation or reduction of molecular oxygen"/>
    <property type="evidence" value="ECO:0007669"/>
    <property type="project" value="InterPro"/>
</dbReference>
<name>A0A059D2B7_EUCGR</name>
<protein>
    <recommendedName>
        <fullName evidence="4">Cytochrome P450</fullName>
    </recommendedName>
</protein>
<comment type="similarity">
    <text evidence="1">Belongs to the cytochrome P450 family.</text>
</comment>
<dbReference type="PRINTS" id="PR00463">
    <property type="entry name" value="EP450I"/>
</dbReference>
<evidence type="ECO:0000256" key="2">
    <source>
        <dbReference type="PIRSR" id="PIRSR602401-1"/>
    </source>
</evidence>
<evidence type="ECO:0008006" key="4">
    <source>
        <dbReference type="Google" id="ProtNLM"/>
    </source>
</evidence>
<dbReference type="AlphaFoldDB" id="A0A059D2B7"/>
<dbReference type="GO" id="GO:0020037">
    <property type="term" value="F:heme binding"/>
    <property type="evidence" value="ECO:0007669"/>
    <property type="project" value="InterPro"/>
</dbReference>
<comment type="cofactor">
    <cofactor evidence="2">
        <name>heme</name>
        <dbReference type="ChEBI" id="CHEBI:30413"/>
    </cofactor>
</comment>
<gene>
    <name evidence="3" type="ORF">EUGRSUZ_B01201</name>
</gene>
<dbReference type="GO" id="GO:0005506">
    <property type="term" value="F:iron ion binding"/>
    <property type="evidence" value="ECO:0007669"/>
    <property type="project" value="InterPro"/>
</dbReference>